<accession>A0A0F9NGU2</accession>
<gene>
    <name evidence="1" type="ORF">LCGC14_0968640</name>
</gene>
<reference evidence="1" key="1">
    <citation type="journal article" date="2015" name="Nature">
        <title>Complex archaea that bridge the gap between prokaryotes and eukaryotes.</title>
        <authorList>
            <person name="Spang A."/>
            <person name="Saw J.H."/>
            <person name="Jorgensen S.L."/>
            <person name="Zaremba-Niedzwiedzka K."/>
            <person name="Martijn J."/>
            <person name="Lind A.E."/>
            <person name="van Eijk R."/>
            <person name="Schleper C."/>
            <person name="Guy L."/>
            <person name="Ettema T.J."/>
        </authorList>
    </citation>
    <scope>NUCLEOTIDE SEQUENCE</scope>
</reference>
<comment type="caution">
    <text evidence="1">The sequence shown here is derived from an EMBL/GenBank/DDBJ whole genome shotgun (WGS) entry which is preliminary data.</text>
</comment>
<dbReference type="InterPro" id="IPR011051">
    <property type="entry name" value="RmlC_Cupin_sf"/>
</dbReference>
<organism evidence="1">
    <name type="scientific">marine sediment metagenome</name>
    <dbReference type="NCBI Taxonomy" id="412755"/>
    <lineage>
        <taxon>unclassified sequences</taxon>
        <taxon>metagenomes</taxon>
        <taxon>ecological metagenomes</taxon>
    </lineage>
</organism>
<dbReference type="SUPFAM" id="SSF51182">
    <property type="entry name" value="RmlC-like cupins"/>
    <property type="match status" value="1"/>
</dbReference>
<dbReference type="AlphaFoldDB" id="A0A0F9NGU2"/>
<proteinExistence type="predicted"/>
<sequence length="133" mass="14754">MFNVKDQGVLLALGGDISEAGDGWTFHGNRESPLQLGTCRLMEKTTLQPHDHKVRARITGHKTHEVIIVMAGSIEATFYGLDRRPIVSHILKAGGFVFLYDGGHGFHVLEDGTRLIEVKNGPFAPTEEDKERF</sequence>
<evidence type="ECO:0000313" key="1">
    <source>
        <dbReference type="EMBL" id="KKN17164.1"/>
    </source>
</evidence>
<dbReference type="EMBL" id="LAZR01003549">
    <property type="protein sequence ID" value="KKN17164.1"/>
    <property type="molecule type" value="Genomic_DNA"/>
</dbReference>
<name>A0A0F9NGU2_9ZZZZ</name>
<protein>
    <submittedName>
        <fullName evidence="1">Uncharacterized protein</fullName>
    </submittedName>
</protein>